<organism evidence="2 3">
    <name type="scientific">Xylaria flabelliformis</name>
    <dbReference type="NCBI Taxonomy" id="2512241"/>
    <lineage>
        <taxon>Eukaryota</taxon>
        <taxon>Fungi</taxon>
        <taxon>Dikarya</taxon>
        <taxon>Ascomycota</taxon>
        <taxon>Pezizomycotina</taxon>
        <taxon>Sordariomycetes</taxon>
        <taxon>Xylariomycetidae</taxon>
        <taxon>Xylariales</taxon>
        <taxon>Xylariaceae</taxon>
        <taxon>Xylaria</taxon>
    </lineage>
</organism>
<dbReference type="AlphaFoldDB" id="A0A553HRX8"/>
<keyword evidence="3" id="KW-1185">Reference proteome</keyword>
<feature type="transmembrane region" description="Helical" evidence="1">
    <location>
        <begin position="33"/>
        <end position="55"/>
    </location>
</feature>
<gene>
    <name evidence="2" type="ORF">FHL15_008484</name>
</gene>
<accession>A0A553HRX8</accession>
<evidence type="ECO:0000256" key="1">
    <source>
        <dbReference type="SAM" id="Phobius"/>
    </source>
</evidence>
<keyword evidence="1" id="KW-0472">Membrane</keyword>
<comment type="caution">
    <text evidence="2">The sequence shown here is derived from an EMBL/GenBank/DDBJ whole genome shotgun (WGS) entry which is preliminary data.</text>
</comment>
<proteinExistence type="predicted"/>
<feature type="transmembrane region" description="Helical" evidence="1">
    <location>
        <begin position="67"/>
        <end position="88"/>
    </location>
</feature>
<name>A0A553HRX8_9PEZI</name>
<sequence length="189" mass="21502">MAASTPGGSDSYVYERRIARVHRYHWPAIQLNIWMIVMLAASFLIIGVFGSFIGIQQQLDLYVPWYFSYYITVSGLTVLFIVMLLWLIAQRRLLPSIVIIGAFVLFVLWLVGLIVISIELWGPAGSVSVNCDNLVWNNPQHGNNQATLAWLEQRSICQQWQSVFAFGLIGSIFLLWIIIMAVQVFYDDA</sequence>
<dbReference type="EMBL" id="VFLP01000053">
    <property type="protein sequence ID" value="TRX90709.1"/>
    <property type="molecule type" value="Genomic_DNA"/>
</dbReference>
<dbReference type="STRING" id="2512241.A0A553HRX8"/>
<feature type="transmembrane region" description="Helical" evidence="1">
    <location>
        <begin position="94"/>
        <end position="116"/>
    </location>
</feature>
<dbReference type="OrthoDB" id="3930290at2759"/>
<evidence type="ECO:0000313" key="3">
    <source>
        <dbReference type="Proteomes" id="UP000319160"/>
    </source>
</evidence>
<keyword evidence="1" id="KW-0812">Transmembrane</keyword>
<keyword evidence="1" id="KW-1133">Transmembrane helix</keyword>
<reference evidence="3" key="1">
    <citation type="submission" date="2019-06" db="EMBL/GenBank/DDBJ databases">
        <title>Draft genome sequence of the griseofulvin-producing fungus Xylaria cubensis strain G536.</title>
        <authorList>
            <person name="Mead M.E."/>
            <person name="Raja H.A."/>
            <person name="Steenwyk J.L."/>
            <person name="Knowles S.L."/>
            <person name="Oberlies N.H."/>
            <person name="Rokas A."/>
        </authorList>
    </citation>
    <scope>NUCLEOTIDE SEQUENCE [LARGE SCALE GENOMIC DNA]</scope>
    <source>
        <strain evidence="3">G536</strain>
    </source>
</reference>
<protein>
    <recommendedName>
        <fullName evidence="4">MARVEL domain-containing protein</fullName>
    </recommendedName>
</protein>
<evidence type="ECO:0008006" key="4">
    <source>
        <dbReference type="Google" id="ProtNLM"/>
    </source>
</evidence>
<feature type="transmembrane region" description="Helical" evidence="1">
    <location>
        <begin position="163"/>
        <end position="186"/>
    </location>
</feature>
<dbReference type="Proteomes" id="UP000319160">
    <property type="component" value="Unassembled WGS sequence"/>
</dbReference>
<evidence type="ECO:0000313" key="2">
    <source>
        <dbReference type="EMBL" id="TRX90709.1"/>
    </source>
</evidence>